<comment type="caution">
    <text evidence="1">The sequence shown here is derived from an EMBL/GenBank/DDBJ whole genome shotgun (WGS) entry which is preliminary data.</text>
</comment>
<keyword evidence="2" id="KW-1185">Reference proteome</keyword>
<reference evidence="1" key="1">
    <citation type="submission" date="2018-05" db="EMBL/GenBank/DDBJ databases">
        <title>Draft genome of Mucuna pruriens seed.</title>
        <authorList>
            <person name="Nnadi N.E."/>
            <person name="Vos R."/>
            <person name="Hasami M.H."/>
            <person name="Devisetty U.K."/>
            <person name="Aguiy J.C."/>
        </authorList>
    </citation>
    <scope>NUCLEOTIDE SEQUENCE [LARGE SCALE GENOMIC DNA]</scope>
    <source>
        <strain evidence="1">JCA_2017</strain>
    </source>
</reference>
<evidence type="ECO:0000313" key="2">
    <source>
        <dbReference type="Proteomes" id="UP000257109"/>
    </source>
</evidence>
<dbReference type="PANTHER" id="PTHR42648:SF31">
    <property type="entry name" value="RNA-DIRECTED DNA POLYMERASE"/>
    <property type="match status" value="1"/>
</dbReference>
<dbReference type="InterPro" id="IPR039537">
    <property type="entry name" value="Retrotran_Ty1/copia-like"/>
</dbReference>
<dbReference type="SUPFAM" id="SSF53098">
    <property type="entry name" value="Ribonuclease H-like"/>
    <property type="match status" value="1"/>
</dbReference>
<dbReference type="InterPro" id="IPR012337">
    <property type="entry name" value="RNaseH-like_sf"/>
</dbReference>
<evidence type="ECO:0000313" key="1">
    <source>
        <dbReference type="EMBL" id="RDX74787.1"/>
    </source>
</evidence>
<feature type="non-terminal residue" evidence="1">
    <location>
        <position position="1"/>
    </location>
</feature>
<organism evidence="1 2">
    <name type="scientific">Mucuna pruriens</name>
    <name type="common">Velvet bean</name>
    <name type="synonym">Dolichos pruriens</name>
    <dbReference type="NCBI Taxonomy" id="157652"/>
    <lineage>
        <taxon>Eukaryota</taxon>
        <taxon>Viridiplantae</taxon>
        <taxon>Streptophyta</taxon>
        <taxon>Embryophyta</taxon>
        <taxon>Tracheophyta</taxon>
        <taxon>Spermatophyta</taxon>
        <taxon>Magnoliopsida</taxon>
        <taxon>eudicotyledons</taxon>
        <taxon>Gunneridae</taxon>
        <taxon>Pentapetalae</taxon>
        <taxon>rosids</taxon>
        <taxon>fabids</taxon>
        <taxon>Fabales</taxon>
        <taxon>Fabaceae</taxon>
        <taxon>Papilionoideae</taxon>
        <taxon>50 kb inversion clade</taxon>
        <taxon>NPAAA clade</taxon>
        <taxon>indigoferoid/millettioid clade</taxon>
        <taxon>Phaseoleae</taxon>
        <taxon>Mucuna</taxon>
    </lineage>
</organism>
<dbReference type="AlphaFoldDB" id="A0A371F915"/>
<proteinExistence type="predicted"/>
<name>A0A371F915_MUCPR</name>
<dbReference type="Gene3D" id="3.30.420.10">
    <property type="entry name" value="Ribonuclease H-like superfamily/Ribonuclease H"/>
    <property type="match status" value="1"/>
</dbReference>
<dbReference type="EMBL" id="QJKJ01010062">
    <property type="protein sequence ID" value="RDX74787.1"/>
    <property type="molecule type" value="Genomic_DNA"/>
</dbReference>
<accession>A0A371F915</accession>
<dbReference type="InterPro" id="IPR036397">
    <property type="entry name" value="RNaseH_sf"/>
</dbReference>
<evidence type="ECO:0008006" key="3">
    <source>
        <dbReference type="Google" id="ProtNLM"/>
    </source>
</evidence>
<dbReference type="Proteomes" id="UP000257109">
    <property type="component" value="Unassembled WGS sequence"/>
</dbReference>
<protein>
    <recommendedName>
        <fullName evidence="3">Integrase catalytic domain-containing protein</fullName>
    </recommendedName>
</protein>
<dbReference type="PANTHER" id="PTHR42648">
    <property type="entry name" value="TRANSPOSASE, PUTATIVE-RELATED"/>
    <property type="match status" value="1"/>
</dbReference>
<gene>
    <name evidence="1" type="ORF">CR513_45417</name>
</gene>
<sequence length="239" mass="27502">MAKANARMTSSIAYKRPKCKEKETPEWSRLHIVEDYVVSNSVTTKLKLKEWNSFSRAIRSDNGAKFMMSKFYESKGIVHQISCVATAQQNGRIQRRHQHILIISRALMFQSQIQKSFLLVYFETFHLMRHFMVSHLILAVSKWSGAYVILLHLHHIGTNVLILHESVPFLGYKLVEKLGIKGYIVVDIATKEIAISRNVTLYDLAPPMPSPVSLTYVYDHPNQISIDSHSLFFHNLFSI</sequence>
<dbReference type="GO" id="GO:0003676">
    <property type="term" value="F:nucleic acid binding"/>
    <property type="evidence" value="ECO:0007669"/>
    <property type="project" value="InterPro"/>
</dbReference>